<evidence type="ECO:0000313" key="1">
    <source>
        <dbReference type="EMBL" id="SLN72971.1"/>
    </source>
</evidence>
<reference evidence="1 2" key="1">
    <citation type="submission" date="2017-03" db="EMBL/GenBank/DDBJ databases">
        <authorList>
            <person name="Afonso C.L."/>
            <person name="Miller P.J."/>
            <person name="Scott M.A."/>
            <person name="Spackman E."/>
            <person name="Goraichik I."/>
            <person name="Dimitrov K.M."/>
            <person name="Suarez D.L."/>
            <person name="Swayne D.E."/>
        </authorList>
    </citation>
    <scope>NUCLEOTIDE SEQUENCE [LARGE SCALE GENOMIC DNA]</scope>
    <source>
        <strain evidence="1 2">CECT 8367</strain>
    </source>
</reference>
<sequence>MPPLVSTTLGAETAVGTMPLKTSSEPSVAKLAASKPLLSLRTTVISRGLSVSPCRFSIDTLSTTGAVPSATRGPPSWEIWIALILGFWLLWMKARFSWSSTAV</sequence>
<protein>
    <submittedName>
        <fullName evidence="1">Uncharacterized protein</fullName>
    </submittedName>
</protein>
<evidence type="ECO:0000313" key="2">
    <source>
        <dbReference type="Proteomes" id="UP000193495"/>
    </source>
</evidence>
<name>A0A1X7AAM5_9RHOB</name>
<organism evidence="1 2">
    <name type="scientific">Limimaricola soesokkakensis</name>
    <dbReference type="NCBI Taxonomy" id="1343159"/>
    <lineage>
        <taxon>Bacteria</taxon>
        <taxon>Pseudomonadati</taxon>
        <taxon>Pseudomonadota</taxon>
        <taxon>Alphaproteobacteria</taxon>
        <taxon>Rhodobacterales</taxon>
        <taxon>Paracoccaceae</taxon>
        <taxon>Limimaricola</taxon>
    </lineage>
</organism>
<gene>
    <name evidence="1" type="ORF">LOS8367_03726</name>
</gene>
<dbReference type="EMBL" id="FWFY01000027">
    <property type="protein sequence ID" value="SLN72971.1"/>
    <property type="molecule type" value="Genomic_DNA"/>
</dbReference>
<accession>A0A1X7AAM5</accession>
<dbReference type="AlphaFoldDB" id="A0A1X7AAM5"/>
<proteinExistence type="predicted"/>
<dbReference type="Proteomes" id="UP000193495">
    <property type="component" value="Unassembled WGS sequence"/>
</dbReference>